<evidence type="ECO:0000256" key="6">
    <source>
        <dbReference type="ARBA" id="ARBA00022543"/>
    </source>
</evidence>
<dbReference type="PROSITE" id="PS50011">
    <property type="entry name" value="PROTEIN_KINASE_DOM"/>
    <property type="match status" value="1"/>
</dbReference>
<evidence type="ECO:0000313" key="25">
    <source>
        <dbReference type="Proteomes" id="UP001229421"/>
    </source>
</evidence>
<comment type="catalytic activity">
    <reaction evidence="18">
        <text>L-seryl-[protein] + ATP = O-phospho-L-seryl-[protein] + ADP + H(+)</text>
        <dbReference type="Rhea" id="RHEA:17989"/>
        <dbReference type="Rhea" id="RHEA-COMP:9863"/>
        <dbReference type="Rhea" id="RHEA-COMP:11604"/>
        <dbReference type="ChEBI" id="CHEBI:15378"/>
        <dbReference type="ChEBI" id="CHEBI:29999"/>
        <dbReference type="ChEBI" id="CHEBI:30616"/>
        <dbReference type="ChEBI" id="CHEBI:83421"/>
        <dbReference type="ChEBI" id="CHEBI:456216"/>
        <dbReference type="EC" id="2.7.11.1"/>
    </reaction>
</comment>
<dbReference type="PROSITE" id="PS50113">
    <property type="entry name" value="PAC"/>
    <property type="match status" value="2"/>
</dbReference>
<evidence type="ECO:0000259" key="23">
    <source>
        <dbReference type="PROSITE" id="PS50113"/>
    </source>
</evidence>
<keyword evidence="8" id="KW-0285">Flavoprotein</keyword>
<feature type="compositionally biased region" description="Basic and acidic residues" evidence="20">
    <location>
        <begin position="468"/>
        <end position="484"/>
    </location>
</feature>
<protein>
    <recommendedName>
        <fullName evidence="4">non-specific serine/threonine protein kinase</fullName>
        <ecNumber evidence="4">2.7.11.1</ecNumber>
    </recommendedName>
</protein>
<dbReference type="Gene3D" id="1.10.510.10">
    <property type="entry name" value="Transferase(Phosphotransferase) domain 1"/>
    <property type="match status" value="1"/>
</dbReference>
<dbReference type="EMBL" id="JAUHHV010000004">
    <property type="protein sequence ID" value="KAK1428772.1"/>
    <property type="molecule type" value="Genomic_DNA"/>
</dbReference>
<feature type="region of interest" description="Disordered" evidence="20">
    <location>
        <begin position="345"/>
        <end position="484"/>
    </location>
</feature>
<evidence type="ECO:0000256" key="8">
    <source>
        <dbReference type="ARBA" id="ARBA00022630"/>
    </source>
</evidence>
<feature type="domain" description="Protein kinase" evidence="21">
    <location>
        <begin position="691"/>
        <end position="979"/>
    </location>
</feature>
<dbReference type="GO" id="GO:0042802">
    <property type="term" value="F:identical protein binding"/>
    <property type="evidence" value="ECO:0007669"/>
    <property type="project" value="UniProtKB-ARBA"/>
</dbReference>
<dbReference type="EC" id="2.7.11.1" evidence="4"/>
<sequence length="1023" mass="114793">MFICHIQQSLHFEDQLIPSPPSFTNKMESNQQTRTSIRDSLEVFNPSSTTTTTPATTLPLRPPPTWRTYHPQPPSQPPLQQPPPPENNIKPWMALKDPMMSPPFAPISLPAQQSPGGIVGAAEQRAAEWGLVLKTDAETGKPQGVKVRTSGDDPNSKMGSNRRDSGNSMQSSSDVSDDGNERGIPRVSEDLKDALSTFQQTFVVSDATKPDYPILYASAGFFKMTGYTSKEVIGRNCRFLQGADTNPEDVAKIREALQNGSTFCGRLLNYKKDGSPFWNLLTVSPIKDESGNILKFIGMQVEVSKHTEGTKEKTLRPNGLPESLIRYDARQKDMATSSVTELVEAVKRPRSVSESTNRHPFATESSNNSDKNLSGVFNLGRRKSAETVTPPPPPPRPRRNSHPGVRTLTTMQPIDELPEKKQKKSKRLSFMGIKKKNRKSSEEFDDGFEGDINIQDTDGEGDDEDDFEFKKDDSRPESLDDKVRKKEMRKGIDLATTLERIEKNFVITDPRLPDNPIIFASDSFLELTEYSREEILGRNCRFLQGPETDPLTVKKIREAIDNQSEVTVQLINYTKSGKKFWNLFHLQPMRDQKGEVQYFIGVQLDGSQHVEPLHNCIPETTVKDGSVLIKETAENVDVAVRELPDANMSPDDLWAKHSNTVHPKPHRRDTSAWKAILKVIESGEKLGLRHFKPIKPLGSGDTGSVHLVELCGTGEFFAMKAMDKGIMINRNKVHRACAEREILDVLDHPFLPALYASFQTPTHVCLITDYCPGGELFMLLDRQTMKVLKEDAVRFYAAEVLVALEYLHCQGIIYRDLKPENVLIQSTGHVALTDFDLSCLTSCKPQLLTTEISEKKKKNKKGLQTPIFMAEPVRASNSFVGTEEYIAPEIISGVGHSSAVDWWAFGILLYEMFYGYTPFRGKTRQRTFANVLHKDLKFPNSIAVSLSAKQLIYRLLHRDPKNRLGSRGGASEVKQHPFFRGINWALVRCENPPKLETPVFGENEDEKVKGVDLGLKDLENNVF</sequence>
<keyword evidence="6" id="KW-0600">Photoreceptor protein</keyword>
<dbReference type="Proteomes" id="UP001229421">
    <property type="component" value="Unassembled WGS sequence"/>
</dbReference>
<dbReference type="Pfam" id="PF00069">
    <property type="entry name" value="Pkinase"/>
    <property type="match status" value="1"/>
</dbReference>
<dbReference type="InterPro" id="IPR011009">
    <property type="entry name" value="Kinase-like_dom_sf"/>
</dbReference>
<feature type="compositionally biased region" description="Acidic residues" evidence="20">
    <location>
        <begin position="457"/>
        <end position="467"/>
    </location>
</feature>
<accession>A0AAD8KYP8</accession>
<evidence type="ECO:0000256" key="4">
    <source>
        <dbReference type="ARBA" id="ARBA00012513"/>
    </source>
</evidence>
<dbReference type="GO" id="GO:0009902">
    <property type="term" value="P:chloroplast relocation"/>
    <property type="evidence" value="ECO:0007669"/>
    <property type="project" value="UniProtKB-ARBA"/>
</dbReference>
<evidence type="ECO:0000256" key="11">
    <source>
        <dbReference type="ARBA" id="ARBA00022737"/>
    </source>
</evidence>
<gene>
    <name evidence="24" type="ORF">QVD17_17612</name>
</gene>
<dbReference type="PROSITE" id="PS50112">
    <property type="entry name" value="PAS"/>
    <property type="match status" value="2"/>
</dbReference>
<organism evidence="24 25">
    <name type="scientific">Tagetes erecta</name>
    <name type="common">African marigold</name>
    <dbReference type="NCBI Taxonomy" id="13708"/>
    <lineage>
        <taxon>Eukaryota</taxon>
        <taxon>Viridiplantae</taxon>
        <taxon>Streptophyta</taxon>
        <taxon>Embryophyta</taxon>
        <taxon>Tracheophyta</taxon>
        <taxon>Spermatophyta</taxon>
        <taxon>Magnoliopsida</taxon>
        <taxon>eudicotyledons</taxon>
        <taxon>Gunneridae</taxon>
        <taxon>Pentapetalae</taxon>
        <taxon>asterids</taxon>
        <taxon>campanulids</taxon>
        <taxon>Asterales</taxon>
        <taxon>Asteraceae</taxon>
        <taxon>Asteroideae</taxon>
        <taxon>Heliantheae alliance</taxon>
        <taxon>Tageteae</taxon>
        <taxon>Tagetes</taxon>
    </lineage>
</organism>
<feature type="compositionally biased region" description="Pro residues" evidence="20">
    <location>
        <begin position="60"/>
        <end position="86"/>
    </location>
</feature>
<comment type="subcellular location">
    <subcellularLocation>
        <location evidence="2">Cell membrane</location>
        <topology evidence="2">Peripheral membrane protein</topology>
    </subcellularLocation>
</comment>
<feature type="compositionally biased region" description="Basic and acidic residues" evidence="20">
    <location>
        <begin position="149"/>
        <end position="165"/>
    </location>
</feature>
<evidence type="ECO:0000256" key="2">
    <source>
        <dbReference type="ARBA" id="ARBA00004202"/>
    </source>
</evidence>
<dbReference type="InterPro" id="IPR008271">
    <property type="entry name" value="Ser/Thr_kinase_AS"/>
</dbReference>
<dbReference type="CDD" id="cd05574">
    <property type="entry name" value="STKc_phototropin_like"/>
    <property type="match status" value="1"/>
</dbReference>
<dbReference type="SMART" id="SM00220">
    <property type="entry name" value="S_TKc"/>
    <property type="match status" value="1"/>
</dbReference>
<feature type="binding site" evidence="19">
    <location>
        <position position="720"/>
    </location>
    <ligand>
        <name>ATP</name>
        <dbReference type="ChEBI" id="CHEBI:30616"/>
    </ligand>
</feature>
<evidence type="ECO:0000256" key="9">
    <source>
        <dbReference type="ARBA" id="ARBA00022643"/>
    </source>
</evidence>
<dbReference type="SUPFAM" id="SSF56112">
    <property type="entry name" value="Protein kinase-like (PK-like)"/>
    <property type="match status" value="1"/>
</dbReference>
<evidence type="ECO:0000256" key="5">
    <source>
        <dbReference type="ARBA" id="ARBA00022527"/>
    </source>
</evidence>
<dbReference type="InterPro" id="IPR001610">
    <property type="entry name" value="PAC"/>
</dbReference>
<dbReference type="SUPFAM" id="SSF55785">
    <property type="entry name" value="PYP-like sensor domain (PAS domain)"/>
    <property type="match status" value="2"/>
</dbReference>
<evidence type="ECO:0000256" key="1">
    <source>
        <dbReference type="ARBA" id="ARBA00001917"/>
    </source>
</evidence>
<dbReference type="FunFam" id="1.10.510.10:FF:000265">
    <property type="entry name" value="Putative LOV domain-containing protein"/>
    <property type="match status" value="1"/>
</dbReference>
<dbReference type="SMART" id="SM00086">
    <property type="entry name" value="PAC"/>
    <property type="match status" value="2"/>
</dbReference>
<evidence type="ECO:0000256" key="16">
    <source>
        <dbReference type="ARBA" id="ARBA00023170"/>
    </source>
</evidence>
<keyword evidence="5" id="KW-0723">Serine/threonine-protein kinase</keyword>
<feature type="domain" description="PAS" evidence="22">
    <location>
        <begin position="494"/>
        <end position="563"/>
    </location>
</feature>
<feature type="domain" description="PAC" evidence="23">
    <location>
        <begin position="261"/>
        <end position="315"/>
    </location>
</feature>
<dbReference type="Gene3D" id="3.30.200.20">
    <property type="entry name" value="Phosphorylase Kinase, domain 1"/>
    <property type="match status" value="1"/>
</dbReference>
<evidence type="ECO:0000256" key="14">
    <source>
        <dbReference type="ARBA" id="ARBA00022840"/>
    </source>
</evidence>
<dbReference type="InterPro" id="IPR035965">
    <property type="entry name" value="PAS-like_dom_sf"/>
</dbReference>
<dbReference type="FunFam" id="3.30.450.20:FF:000036">
    <property type="entry name" value="Putative LOV domain-containing protein"/>
    <property type="match status" value="1"/>
</dbReference>
<evidence type="ECO:0000256" key="10">
    <source>
        <dbReference type="ARBA" id="ARBA00022679"/>
    </source>
</evidence>
<feature type="compositionally biased region" description="Polar residues" evidence="20">
    <location>
        <begin position="363"/>
        <end position="372"/>
    </location>
</feature>
<name>A0AAD8KYP8_TARER</name>
<comment type="similarity">
    <text evidence="3">Belongs to the protein kinase superfamily. AGC Ser/Thr protein kinase family.</text>
</comment>
<keyword evidence="15" id="KW-0157">Chromophore</keyword>
<dbReference type="NCBIfam" id="TIGR00229">
    <property type="entry name" value="sensory_box"/>
    <property type="match status" value="2"/>
</dbReference>
<comment type="catalytic activity">
    <reaction evidence="17">
        <text>L-threonyl-[protein] + ATP = O-phospho-L-threonyl-[protein] + ADP + H(+)</text>
        <dbReference type="Rhea" id="RHEA:46608"/>
        <dbReference type="Rhea" id="RHEA-COMP:11060"/>
        <dbReference type="Rhea" id="RHEA-COMP:11605"/>
        <dbReference type="ChEBI" id="CHEBI:15378"/>
        <dbReference type="ChEBI" id="CHEBI:30013"/>
        <dbReference type="ChEBI" id="CHEBI:30616"/>
        <dbReference type="ChEBI" id="CHEBI:61977"/>
        <dbReference type="ChEBI" id="CHEBI:456216"/>
        <dbReference type="EC" id="2.7.11.1"/>
    </reaction>
</comment>
<keyword evidence="25" id="KW-1185">Reference proteome</keyword>
<evidence type="ECO:0000256" key="20">
    <source>
        <dbReference type="SAM" id="MobiDB-lite"/>
    </source>
</evidence>
<dbReference type="CDD" id="cd00130">
    <property type="entry name" value="PAS"/>
    <property type="match status" value="2"/>
</dbReference>
<dbReference type="FunFam" id="3.30.200.20:FF:000133">
    <property type="entry name" value="LOV domain-containing protein"/>
    <property type="match status" value="1"/>
</dbReference>
<dbReference type="GO" id="GO:0005886">
    <property type="term" value="C:plasma membrane"/>
    <property type="evidence" value="ECO:0007669"/>
    <property type="project" value="UniProtKB-SubCell"/>
</dbReference>
<keyword evidence="7" id="KW-0716">Sensory transduction</keyword>
<dbReference type="SMART" id="SM00091">
    <property type="entry name" value="PAS"/>
    <property type="match status" value="2"/>
</dbReference>
<dbReference type="GO" id="GO:0007623">
    <property type="term" value="P:circadian rhythm"/>
    <property type="evidence" value="ECO:0007669"/>
    <property type="project" value="UniProtKB-ARBA"/>
</dbReference>
<dbReference type="InterPro" id="IPR000719">
    <property type="entry name" value="Prot_kinase_dom"/>
</dbReference>
<dbReference type="Pfam" id="PF13426">
    <property type="entry name" value="PAS_9"/>
    <property type="match status" value="2"/>
</dbReference>
<evidence type="ECO:0000256" key="3">
    <source>
        <dbReference type="ARBA" id="ARBA00009903"/>
    </source>
</evidence>
<reference evidence="24" key="1">
    <citation type="journal article" date="2023" name="bioRxiv">
        <title>Improved chromosome-level genome assembly for marigold (Tagetes erecta).</title>
        <authorList>
            <person name="Jiang F."/>
            <person name="Yuan L."/>
            <person name="Wang S."/>
            <person name="Wang H."/>
            <person name="Xu D."/>
            <person name="Wang A."/>
            <person name="Fan W."/>
        </authorList>
    </citation>
    <scope>NUCLEOTIDE SEQUENCE</scope>
    <source>
        <strain evidence="24">WSJ</strain>
        <tissue evidence="24">Leaf</tissue>
    </source>
</reference>
<evidence type="ECO:0000256" key="17">
    <source>
        <dbReference type="ARBA" id="ARBA00047899"/>
    </source>
</evidence>
<feature type="compositionally biased region" description="Basic residues" evidence="20">
    <location>
        <begin position="421"/>
        <end position="438"/>
    </location>
</feature>
<dbReference type="GO" id="GO:0009882">
    <property type="term" value="F:blue light photoreceptor activity"/>
    <property type="evidence" value="ECO:0007669"/>
    <property type="project" value="UniProtKB-ARBA"/>
</dbReference>
<proteinExistence type="inferred from homology"/>
<keyword evidence="13" id="KW-0418">Kinase</keyword>
<dbReference type="InterPro" id="IPR017441">
    <property type="entry name" value="Protein_kinase_ATP_BS"/>
</dbReference>
<feature type="region of interest" description="Disordered" evidence="20">
    <location>
        <begin position="134"/>
        <end position="185"/>
    </location>
</feature>
<feature type="domain" description="PAS" evidence="22">
    <location>
        <begin position="187"/>
        <end position="259"/>
    </location>
</feature>
<keyword evidence="10" id="KW-0808">Transferase</keyword>
<evidence type="ECO:0000259" key="21">
    <source>
        <dbReference type="PROSITE" id="PS50011"/>
    </source>
</evidence>
<dbReference type="GO" id="GO:0009638">
    <property type="term" value="P:phototropism"/>
    <property type="evidence" value="ECO:0007669"/>
    <property type="project" value="UniProtKB-ARBA"/>
</dbReference>
<dbReference type="AlphaFoldDB" id="A0AAD8KYP8"/>
<keyword evidence="14 19" id="KW-0067">ATP-binding</keyword>
<keyword evidence="12 19" id="KW-0547">Nucleotide-binding</keyword>
<comment type="caution">
    <text evidence="24">The sequence shown here is derived from an EMBL/GenBank/DDBJ whole genome shotgun (WGS) entry which is preliminary data.</text>
</comment>
<dbReference type="PROSITE" id="PS00108">
    <property type="entry name" value="PROTEIN_KINASE_ST"/>
    <property type="match status" value="1"/>
</dbReference>
<keyword evidence="9" id="KW-0288">FMN</keyword>
<evidence type="ECO:0000256" key="15">
    <source>
        <dbReference type="ARBA" id="ARBA00022991"/>
    </source>
</evidence>
<dbReference type="InterPro" id="IPR000700">
    <property type="entry name" value="PAS-assoc_C"/>
</dbReference>
<evidence type="ECO:0000256" key="13">
    <source>
        <dbReference type="ARBA" id="ARBA00022777"/>
    </source>
</evidence>
<dbReference type="Gene3D" id="3.30.450.20">
    <property type="entry name" value="PAS domain"/>
    <property type="match status" value="2"/>
</dbReference>
<feature type="domain" description="PAC" evidence="23">
    <location>
        <begin position="564"/>
        <end position="618"/>
    </location>
</feature>
<dbReference type="FunFam" id="3.30.450.20:FF:000002">
    <property type="entry name" value="LOV domain-containing protein"/>
    <property type="match status" value="1"/>
</dbReference>
<dbReference type="GO" id="GO:0010181">
    <property type="term" value="F:FMN binding"/>
    <property type="evidence" value="ECO:0007669"/>
    <property type="project" value="UniProtKB-ARBA"/>
</dbReference>
<keyword evidence="16" id="KW-0675">Receptor</keyword>
<dbReference type="InterPro" id="IPR000014">
    <property type="entry name" value="PAS"/>
</dbReference>
<evidence type="ECO:0000313" key="24">
    <source>
        <dbReference type="EMBL" id="KAK1428772.1"/>
    </source>
</evidence>
<dbReference type="GO" id="GO:0005524">
    <property type="term" value="F:ATP binding"/>
    <property type="evidence" value="ECO:0007669"/>
    <property type="project" value="UniProtKB-UniRule"/>
</dbReference>
<dbReference type="PANTHER" id="PTHR45637">
    <property type="entry name" value="FLIPPASE KINASE 1-RELATED"/>
    <property type="match status" value="1"/>
</dbReference>
<evidence type="ECO:0000256" key="12">
    <source>
        <dbReference type="ARBA" id="ARBA00022741"/>
    </source>
</evidence>
<evidence type="ECO:0000256" key="18">
    <source>
        <dbReference type="ARBA" id="ARBA00048679"/>
    </source>
</evidence>
<keyword evidence="11" id="KW-0677">Repeat</keyword>
<evidence type="ECO:0000259" key="22">
    <source>
        <dbReference type="PROSITE" id="PS50112"/>
    </source>
</evidence>
<comment type="cofactor">
    <cofactor evidence="1">
        <name>FMN</name>
        <dbReference type="ChEBI" id="CHEBI:58210"/>
    </cofactor>
</comment>
<dbReference type="GO" id="GO:0004674">
    <property type="term" value="F:protein serine/threonine kinase activity"/>
    <property type="evidence" value="ECO:0007669"/>
    <property type="project" value="UniProtKB-KW"/>
</dbReference>
<feature type="compositionally biased region" description="Low complexity" evidence="20">
    <location>
        <begin position="46"/>
        <end position="59"/>
    </location>
</feature>
<evidence type="ECO:0000256" key="7">
    <source>
        <dbReference type="ARBA" id="ARBA00022606"/>
    </source>
</evidence>
<feature type="region of interest" description="Disordered" evidence="20">
    <location>
        <begin position="43"/>
        <end position="91"/>
    </location>
</feature>
<evidence type="ECO:0000256" key="19">
    <source>
        <dbReference type="PROSITE-ProRule" id="PRU10141"/>
    </source>
</evidence>
<dbReference type="PROSITE" id="PS00107">
    <property type="entry name" value="PROTEIN_KINASE_ATP"/>
    <property type="match status" value="1"/>
</dbReference>